<feature type="region of interest" description="Disordered" evidence="12">
    <location>
        <begin position="219"/>
        <end position="300"/>
    </location>
</feature>
<feature type="compositionally biased region" description="Basic residues" evidence="12">
    <location>
        <begin position="62"/>
        <end position="72"/>
    </location>
</feature>
<evidence type="ECO:0000259" key="13">
    <source>
        <dbReference type="PROSITE" id="PS51569"/>
    </source>
</evidence>
<keyword evidence="15" id="KW-1185">Reference proteome</keyword>
<evidence type="ECO:0000256" key="7">
    <source>
        <dbReference type="ARBA" id="ARBA00022853"/>
    </source>
</evidence>
<dbReference type="STRING" id="13370.A0A448YLF0"/>
<dbReference type="Gene3D" id="1.10.260.170">
    <property type="match status" value="1"/>
</dbReference>
<comment type="subcellular location">
    <subcellularLocation>
        <location evidence="1 11">Nucleus</location>
    </subcellularLocation>
</comment>
<dbReference type="Pfam" id="PF08123">
    <property type="entry name" value="DOT1"/>
    <property type="match status" value="1"/>
</dbReference>
<dbReference type="FunFam" id="3.40.50.150:FF:000033">
    <property type="entry name" value="Histone-lysine N-methyltransferase, H3 lysine-79 specific"/>
    <property type="match status" value="1"/>
</dbReference>
<dbReference type="PANTHER" id="PTHR21451">
    <property type="entry name" value="HISTONE H3 METHYLTRANSFERASE"/>
    <property type="match status" value="1"/>
</dbReference>
<dbReference type="EMBL" id="CAACVR010000012">
    <property type="protein sequence ID" value="VEU21730.1"/>
    <property type="molecule type" value="Genomic_DNA"/>
</dbReference>
<evidence type="ECO:0000256" key="9">
    <source>
        <dbReference type="ARBA" id="ARBA00029821"/>
    </source>
</evidence>
<dbReference type="Proteomes" id="UP000290900">
    <property type="component" value="Unassembled WGS sequence"/>
</dbReference>
<feature type="compositionally biased region" description="Basic and acidic residues" evidence="12">
    <location>
        <begin position="33"/>
        <end position="43"/>
    </location>
</feature>
<dbReference type="InterPro" id="IPR029063">
    <property type="entry name" value="SAM-dependent_MTases_sf"/>
</dbReference>
<feature type="compositionally biased region" description="Basic and acidic residues" evidence="12">
    <location>
        <begin position="124"/>
        <end position="151"/>
    </location>
</feature>
<dbReference type="InParanoid" id="A0A448YLF0"/>
<comment type="function">
    <text evidence="11">Histone methyltransferase that specifically trimethylates histone H3 to form H3K79me3. This methylation is required for telomere silencing and for the pachytene checkpoint during the meiotic cell cycle by allowing the recruitment of RAD9 to double strand breaks. Nucleosomes are preferred as substrate compared to free histone.</text>
</comment>
<feature type="region of interest" description="Disordered" evidence="12">
    <location>
        <begin position="53"/>
        <end position="72"/>
    </location>
</feature>
<gene>
    <name evidence="14" type="ORF">BRENAR_LOCUS2463</name>
</gene>
<accession>A0A448YLF0</accession>
<feature type="region of interest" description="Disordered" evidence="12">
    <location>
        <begin position="111"/>
        <end position="178"/>
    </location>
</feature>
<evidence type="ECO:0000256" key="11">
    <source>
        <dbReference type="RuleBase" id="RU271113"/>
    </source>
</evidence>
<reference evidence="14 15" key="1">
    <citation type="submission" date="2018-12" db="EMBL/GenBank/DDBJ databases">
        <authorList>
            <person name="Tiukova I."/>
            <person name="Dainat J."/>
        </authorList>
    </citation>
    <scope>NUCLEOTIDE SEQUENCE [LARGE SCALE GENOMIC DNA]</scope>
</reference>
<comment type="similarity">
    <text evidence="11">Belongs to the class I-like SAM-binding methyltransferase superfamily. DOT1 family.</text>
</comment>
<dbReference type="GO" id="GO:0006281">
    <property type="term" value="P:DNA repair"/>
    <property type="evidence" value="ECO:0007669"/>
    <property type="project" value="TreeGrafter"/>
</dbReference>
<feature type="region of interest" description="Disordered" evidence="12">
    <location>
        <begin position="1"/>
        <end position="47"/>
    </location>
</feature>
<feature type="compositionally biased region" description="Polar residues" evidence="12">
    <location>
        <begin position="714"/>
        <end position="726"/>
    </location>
</feature>
<evidence type="ECO:0000256" key="8">
    <source>
        <dbReference type="ARBA" id="ARBA00023242"/>
    </source>
</evidence>
<feature type="compositionally biased region" description="Basic residues" evidence="12">
    <location>
        <begin position="221"/>
        <end position="236"/>
    </location>
</feature>
<dbReference type="GO" id="GO:0140956">
    <property type="term" value="F:histone H3K79 trimethyltransferase activity"/>
    <property type="evidence" value="ECO:0007669"/>
    <property type="project" value="UniProtKB-EC"/>
</dbReference>
<feature type="region of interest" description="Disordered" evidence="12">
    <location>
        <begin position="706"/>
        <end position="726"/>
    </location>
</feature>
<keyword evidence="7 11" id="KW-0156">Chromatin regulator</keyword>
<dbReference type="InterPro" id="IPR030445">
    <property type="entry name" value="H3-K79_meTrfase"/>
</dbReference>
<dbReference type="GO" id="GO:0000077">
    <property type="term" value="P:DNA damage checkpoint signaling"/>
    <property type="evidence" value="ECO:0007669"/>
    <property type="project" value="TreeGrafter"/>
</dbReference>
<feature type="compositionally biased region" description="Basic residues" evidence="12">
    <location>
        <begin position="247"/>
        <end position="257"/>
    </location>
</feature>
<dbReference type="SUPFAM" id="SSF53335">
    <property type="entry name" value="S-adenosyl-L-methionine-dependent methyltransferases"/>
    <property type="match status" value="1"/>
</dbReference>
<evidence type="ECO:0000256" key="5">
    <source>
        <dbReference type="ARBA" id="ARBA00022679"/>
    </source>
</evidence>
<dbReference type="PANTHER" id="PTHR21451:SF0">
    <property type="entry name" value="HISTONE-LYSINE N-METHYLTRANSFERASE, H3 LYSINE-79 SPECIFIC"/>
    <property type="match status" value="1"/>
</dbReference>
<evidence type="ECO:0000256" key="2">
    <source>
        <dbReference type="ARBA" id="ARBA00012190"/>
    </source>
</evidence>
<evidence type="ECO:0000256" key="4">
    <source>
        <dbReference type="ARBA" id="ARBA00022603"/>
    </source>
</evidence>
<dbReference type="Gene3D" id="3.40.50.150">
    <property type="entry name" value="Vaccinia Virus protein VP39"/>
    <property type="match status" value="1"/>
</dbReference>
<name>A0A448YLF0_BRENA</name>
<keyword evidence="4 11" id="KW-0489">Methyltransferase</keyword>
<comment type="catalytic activity">
    <reaction evidence="10 11">
        <text>L-lysyl(79)-[histone H3] + 3 S-adenosyl-L-methionine = N(6),N(6),N(6)-trimethyl-L-lysyl(79)-[histone H3] + 3 S-adenosyl-L-homocysteine + 3 H(+)</text>
        <dbReference type="Rhea" id="RHEA:60328"/>
        <dbReference type="Rhea" id="RHEA-COMP:15549"/>
        <dbReference type="Rhea" id="RHEA-COMP:15552"/>
        <dbReference type="ChEBI" id="CHEBI:15378"/>
        <dbReference type="ChEBI" id="CHEBI:29969"/>
        <dbReference type="ChEBI" id="CHEBI:57856"/>
        <dbReference type="ChEBI" id="CHEBI:59789"/>
        <dbReference type="ChEBI" id="CHEBI:61961"/>
        <dbReference type="EC" id="2.1.1.360"/>
    </reaction>
</comment>
<evidence type="ECO:0000313" key="15">
    <source>
        <dbReference type="Proteomes" id="UP000290900"/>
    </source>
</evidence>
<dbReference type="EC" id="2.1.1.360" evidence="2 11"/>
<dbReference type="OrthoDB" id="443402at2759"/>
<protein>
    <recommendedName>
        <fullName evidence="3 11">Histone-lysine N-methyltransferase, H3 lysine-79 specific</fullName>
        <ecNumber evidence="2 11">2.1.1.360</ecNumber>
    </recommendedName>
    <alternativeName>
        <fullName evidence="9 11">Histone H3-K79 methyltransferase</fullName>
    </alternativeName>
</protein>
<comment type="miscellaneous">
    <text evidence="11">In contrast to other lysine histone methyltransferases, it does not contain a SET domain, suggesting the existence of another mechanism for methylation of lysine residues of histones.</text>
</comment>
<sequence>MTYTDTGSGSSSSTFDEATPNSSNTSPSLSDAELNHEGGKGNADESIVPAVATEVMQPINKQTKKKTRARGSRALRDLLADSDWYVTQLTPTGKQRESSIRIEKLREQMMENAAPVPLKQKRKFSPERIAKMKENRERRKREKEEARQERLRLKKMQPPKDPAKKPKSGPKSGSYYQGDTMEQLLRAAQYFTHIGNGEFDDNKRREVKPVDRWAPEVARNSHNHSGRKMKTLKKKSSLAVVKGGKTVIRKRGRKPRSKTPPGGKVSIKKEEIDPMDSVDPVDPADPKAEEEEEEEEEPVWFSDLTNEEFVEIEKGRKLFIDPVYELENDSGLPDNGLIEARDLVFGKEKNYHTDDPKLPITEVELEYPFSAHKEHYLLALVRNESAFNPYDELGRQMELIAFTYMPPSERVKVVNLESPKDCIVGRYITNFEEENLEGILRTVNEFNDLVRELRNNKSMVTFTRDRQNFPTATIYELLDVCYARTVMPKAKKLGSYKAFSNYVYGELMPSFLSKVYKQCGLSKDGCFIDLGSGVGNCVIQAAVEYGCPSYGVEIAKNASDLGDMQAAEFCRRSRIMGLSHGPIKLFSRQSFADNPEVKKVIDRSNVILVNNYLFDAKLNGKVAELFADLKVGTKIISLKPIVPPGYTVSWNNASSILNRLKTSRFIYDVNSVSWTSNGGFYYITEVMNDIVDDTFVVFQSRSRRNHQLGEPRSRSSTPLNAFTNNV</sequence>
<dbReference type="PROSITE" id="PS51569">
    <property type="entry name" value="DOT1"/>
    <property type="match status" value="1"/>
</dbReference>
<feature type="domain" description="DOT1" evidence="13">
    <location>
        <begin position="361"/>
        <end position="699"/>
    </location>
</feature>
<keyword evidence="6 11" id="KW-0949">S-adenosyl-L-methionine</keyword>
<dbReference type="GO" id="GO:0005634">
    <property type="term" value="C:nucleus"/>
    <property type="evidence" value="ECO:0007669"/>
    <property type="project" value="UniProtKB-SubCell"/>
</dbReference>
<dbReference type="GO" id="GO:0032259">
    <property type="term" value="P:methylation"/>
    <property type="evidence" value="ECO:0007669"/>
    <property type="project" value="UniProtKB-KW"/>
</dbReference>
<evidence type="ECO:0000256" key="3">
    <source>
        <dbReference type="ARBA" id="ARBA00020987"/>
    </source>
</evidence>
<keyword evidence="5 11" id="KW-0808">Transferase</keyword>
<proteinExistence type="inferred from homology"/>
<evidence type="ECO:0000256" key="12">
    <source>
        <dbReference type="SAM" id="MobiDB-lite"/>
    </source>
</evidence>
<evidence type="ECO:0000256" key="6">
    <source>
        <dbReference type="ARBA" id="ARBA00022691"/>
    </source>
</evidence>
<feature type="compositionally biased region" description="Acidic residues" evidence="12">
    <location>
        <begin position="288"/>
        <end position="298"/>
    </location>
</feature>
<feature type="compositionally biased region" description="Low complexity" evidence="12">
    <location>
        <begin position="1"/>
        <end position="28"/>
    </location>
</feature>
<evidence type="ECO:0000313" key="14">
    <source>
        <dbReference type="EMBL" id="VEU21730.1"/>
    </source>
</evidence>
<dbReference type="InterPro" id="IPR025789">
    <property type="entry name" value="DOT1_dom"/>
</dbReference>
<evidence type="ECO:0000256" key="10">
    <source>
        <dbReference type="ARBA" id="ARBA00047770"/>
    </source>
</evidence>
<dbReference type="AlphaFoldDB" id="A0A448YLF0"/>
<organism evidence="14 15">
    <name type="scientific">Brettanomyces naardenensis</name>
    <name type="common">Yeast</name>
    <dbReference type="NCBI Taxonomy" id="13370"/>
    <lineage>
        <taxon>Eukaryota</taxon>
        <taxon>Fungi</taxon>
        <taxon>Dikarya</taxon>
        <taxon>Ascomycota</taxon>
        <taxon>Saccharomycotina</taxon>
        <taxon>Pichiomycetes</taxon>
        <taxon>Pichiales</taxon>
        <taxon>Pichiaceae</taxon>
        <taxon>Brettanomyces</taxon>
    </lineage>
</organism>
<comment type="activity regulation">
    <text evidence="11">Ubiquitination of histone H2B to form H2BK123ub1 is required for efficient DOT1 methyltransferase activity on histone H3.</text>
</comment>
<evidence type="ECO:0000256" key="1">
    <source>
        <dbReference type="ARBA" id="ARBA00004123"/>
    </source>
</evidence>
<keyword evidence="8 11" id="KW-0539">Nucleus</keyword>